<accession>H3KBS8</accession>
<evidence type="ECO:0000256" key="1">
    <source>
        <dbReference type="SAM" id="MobiDB-lite"/>
    </source>
</evidence>
<dbReference type="AlphaFoldDB" id="H3KBS8"/>
<comment type="caution">
    <text evidence="2">The sequence shown here is derived from an EMBL/GenBank/DDBJ whole genome shotgun (WGS) entry which is preliminary data.</text>
</comment>
<dbReference type="PATRIC" id="fig|762967.3.peg.147"/>
<organism evidence="2 3">
    <name type="scientific">Sutterella parvirubra YIT 11816</name>
    <dbReference type="NCBI Taxonomy" id="762967"/>
    <lineage>
        <taxon>Bacteria</taxon>
        <taxon>Pseudomonadati</taxon>
        <taxon>Pseudomonadota</taxon>
        <taxon>Betaproteobacteria</taxon>
        <taxon>Burkholderiales</taxon>
        <taxon>Sutterellaceae</taxon>
        <taxon>Sutterella</taxon>
    </lineage>
</organism>
<keyword evidence="3" id="KW-1185">Reference proteome</keyword>
<dbReference type="Proteomes" id="UP000004956">
    <property type="component" value="Unassembled WGS sequence"/>
</dbReference>
<feature type="compositionally biased region" description="Low complexity" evidence="1">
    <location>
        <begin position="59"/>
        <end position="79"/>
    </location>
</feature>
<evidence type="ECO:0000313" key="2">
    <source>
        <dbReference type="EMBL" id="EHY32427.1"/>
    </source>
</evidence>
<proteinExistence type="predicted"/>
<evidence type="ECO:0000313" key="3">
    <source>
        <dbReference type="Proteomes" id="UP000004956"/>
    </source>
</evidence>
<feature type="compositionally biased region" description="Basic and acidic residues" evidence="1">
    <location>
        <begin position="17"/>
        <end position="34"/>
    </location>
</feature>
<dbReference type="STRING" id="762967.HMPREF9440_00174"/>
<reference evidence="2 3" key="1">
    <citation type="submission" date="2011-11" db="EMBL/GenBank/DDBJ databases">
        <authorList>
            <person name="Weinstock G."/>
            <person name="Sodergren E."/>
            <person name="Clifton S."/>
            <person name="Fulton L."/>
            <person name="Fulton B."/>
            <person name="Courtney L."/>
            <person name="Fronick C."/>
            <person name="Harrison M."/>
            <person name="Strong C."/>
            <person name="Farmer C."/>
            <person name="Delahaunty K."/>
            <person name="Markovic C."/>
            <person name="Hall O."/>
            <person name="Minx P."/>
            <person name="Tomlinson C."/>
            <person name="Mitreva M."/>
            <person name="Hou S."/>
            <person name="Chen J."/>
            <person name="Wollam A."/>
            <person name="Pepin K.H."/>
            <person name="Johnson M."/>
            <person name="Bhonagiri V."/>
            <person name="Zhang X."/>
            <person name="Suruliraj S."/>
            <person name="Warren W."/>
            <person name="Chinwalla A."/>
            <person name="Mardis E.R."/>
            <person name="Wilson R.K."/>
        </authorList>
    </citation>
    <scope>NUCLEOTIDE SEQUENCE [LARGE SCALE GENOMIC DNA]</scope>
    <source>
        <strain evidence="2 3">YIT 11816</strain>
    </source>
</reference>
<dbReference type="InterPro" id="IPR007298">
    <property type="entry name" value="Cu-R_lipoprotein_NlpE"/>
</dbReference>
<dbReference type="EMBL" id="AFBQ01000021">
    <property type="protein sequence ID" value="EHY32427.1"/>
    <property type="molecule type" value="Genomic_DNA"/>
</dbReference>
<dbReference type="Gene3D" id="2.40.128.640">
    <property type="match status" value="1"/>
</dbReference>
<protein>
    <submittedName>
        <fullName evidence="2">Uncharacterized protein</fullName>
    </submittedName>
</protein>
<sequence>HSPRNCLHMLRSAPLRLHSEDARTRGSSELKNRLEIAPQRTQGLTPPKEHRQMVRFFRSSKSSDSPQSAKAGKSSAPSADETLEKPLRPASRRRTKAQDVRSQMAGDAAKNAKSADAPKSSIPPKHTLLAALGAVILAAGCAAGVGNPDRTTSDGQMQISTEAERAASGVYEGVIPAADGPGIRVALYVRAVGTYTRIDTYLEKNLTTVEDGRWTVKGNRIQMTPLDPKKPIRWAERDGNELRLMDIEGNPITGALADNYVLRKN</sequence>
<feature type="region of interest" description="Disordered" evidence="1">
    <location>
        <begin position="17"/>
        <end position="122"/>
    </location>
</feature>
<dbReference type="Pfam" id="PF04170">
    <property type="entry name" value="NlpE"/>
    <property type="match status" value="1"/>
</dbReference>
<name>H3KBS8_9BURK</name>
<feature type="non-terminal residue" evidence="2">
    <location>
        <position position="1"/>
    </location>
</feature>
<dbReference type="HOGENOM" id="CLU_1047750_0_0_4"/>
<gene>
    <name evidence="2" type="ORF">HMPREF9440_00174</name>
</gene>